<evidence type="ECO:0008006" key="3">
    <source>
        <dbReference type="Google" id="ProtNLM"/>
    </source>
</evidence>
<reference evidence="1 2" key="1">
    <citation type="submission" date="2019-07" db="EMBL/GenBank/DDBJ databases">
        <authorList>
            <person name="Kim J.K."/>
            <person name="Cheong H.-M."/>
            <person name="Choi Y."/>
            <person name="Hwang K.J."/>
            <person name="Lee S."/>
            <person name="Choi C."/>
        </authorList>
    </citation>
    <scope>NUCLEOTIDE SEQUENCE [LARGE SCALE GENOMIC DNA]</scope>
    <source>
        <strain evidence="1 2">KS 22</strain>
    </source>
</reference>
<protein>
    <recommendedName>
        <fullName evidence="3">Polymer-forming cytoskeletal protein</fullName>
    </recommendedName>
</protein>
<evidence type="ECO:0000313" key="2">
    <source>
        <dbReference type="Proteomes" id="UP000515679"/>
    </source>
</evidence>
<name>A0A7G5BVM1_9BACL</name>
<gene>
    <name evidence="1" type="ORF">FPL14_07135</name>
</gene>
<dbReference type="EMBL" id="CP041969">
    <property type="protein sequence ID" value="QMV41005.1"/>
    <property type="molecule type" value="Genomic_DNA"/>
</dbReference>
<organism evidence="1 2">
    <name type="scientific">Cohnella cholangitidis</name>
    <dbReference type="NCBI Taxonomy" id="2598458"/>
    <lineage>
        <taxon>Bacteria</taxon>
        <taxon>Bacillati</taxon>
        <taxon>Bacillota</taxon>
        <taxon>Bacilli</taxon>
        <taxon>Bacillales</taxon>
        <taxon>Paenibacillaceae</taxon>
        <taxon>Cohnella</taxon>
    </lineage>
</organism>
<evidence type="ECO:0000313" key="1">
    <source>
        <dbReference type="EMBL" id="QMV41005.1"/>
    </source>
</evidence>
<keyword evidence="2" id="KW-1185">Reference proteome</keyword>
<dbReference type="RefSeq" id="WP_182302361.1">
    <property type="nucleotide sequence ID" value="NZ_CP041969.1"/>
</dbReference>
<dbReference type="Proteomes" id="UP000515679">
    <property type="component" value="Chromosome"/>
</dbReference>
<accession>A0A7G5BVM1</accession>
<proteinExistence type="predicted"/>
<sequence length="228" mass="24482">MELSKRPNLIINGVSKAGGGEYGRVKIDGVGTVEGNIASMTFDSNGMTKVHGDLVADELDCDGHIRIDGHVTAQKSIIDGNMKIMGSLRSDHCTINGIVKVGGDCEIERFNMQGAFEVRGLLNAGRMELTLHGPGKAREIGVESIQVRPASKSAWSKLWRWMLPKFSPELQTSVIEGDDIDLENTVADIVRGNRIVIGKGCSIGTVEYRTALKVHPGAKVGKEVKTGG</sequence>
<dbReference type="AlphaFoldDB" id="A0A7G5BVM1"/>
<dbReference type="KEGG" id="cchl:FPL14_07135"/>